<feature type="transmembrane region" description="Helical" evidence="5">
    <location>
        <begin position="32"/>
        <end position="53"/>
    </location>
</feature>
<keyword evidence="7" id="KW-0456">Lyase</keyword>
<dbReference type="InterPro" id="IPR003945">
    <property type="entry name" value="NU5C-like"/>
</dbReference>
<keyword evidence="2 5" id="KW-0812">Transmembrane</keyword>
<feature type="transmembrane region" description="Helical" evidence="5">
    <location>
        <begin position="73"/>
        <end position="99"/>
    </location>
</feature>
<feature type="transmembrane region" description="Helical" evidence="5">
    <location>
        <begin position="455"/>
        <end position="475"/>
    </location>
</feature>
<evidence type="ECO:0000313" key="8">
    <source>
        <dbReference type="Proteomes" id="UP000001488"/>
    </source>
</evidence>
<evidence type="ECO:0000313" key="7">
    <source>
        <dbReference type="EMBL" id="ACS32565.1"/>
    </source>
</evidence>
<keyword evidence="8" id="KW-1185">Reference proteome</keyword>
<feature type="transmembrane region" description="Helical" evidence="5">
    <location>
        <begin position="173"/>
        <end position="193"/>
    </location>
</feature>
<feature type="transmembrane region" description="Helical" evidence="5">
    <location>
        <begin position="120"/>
        <end position="137"/>
    </location>
</feature>
<feature type="transmembrane region" description="Helical" evidence="5">
    <location>
        <begin position="213"/>
        <end position="236"/>
    </location>
</feature>
<feature type="transmembrane region" description="Helical" evidence="5">
    <location>
        <begin position="143"/>
        <end position="161"/>
    </location>
</feature>
<dbReference type="PANTHER" id="PTHR42829">
    <property type="entry name" value="NADH-UBIQUINONE OXIDOREDUCTASE CHAIN 5"/>
    <property type="match status" value="1"/>
</dbReference>
<dbReference type="Proteomes" id="UP000001488">
    <property type="component" value="Chromosome"/>
</dbReference>
<dbReference type="EMBL" id="CP001398">
    <property type="protein sequence ID" value="ACS32565.1"/>
    <property type="molecule type" value="Genomic_DNA"/>
</dbReference>
<protein>
    <submittedName>
        <fullName evidence="7">Formate hydrogenlyase II subunit C (Mhy2C1)</fullName>
        <ecNumber evidence="7">1.6.5.3</ecNumber>
    </submittedName>
</protein>
<keyword evidence="4 5" id="KW-0472">Membrane</keyword>
<feature type="transmembrane region" description="Helical" evidence="5">
    <location>
        <begin position="248"/>
        <end position="267"/>
    </location>
</feature>
<dbReference type="PRINTS" id="PR01434">
    <property type="entry name" value="NADHDHGNASE5"/>
</dbReference>
<organism evidence="7 8">
    <name type="scientific">Thermococcus gammatolerans (strain DSM 15229 / JCM 11827 / EJ3)</name>
    <dbReference type="NCBI Taxonomy" id="593117"/>
    <lineage>
        <taxon>Archaea</taxon>
        <taxon>Methanobacteriati</taxon>
        <taxon>Methanobacteriota</taxon>
        <taxon>Thermococci</taxon>
        <taxon>Thermococcales</taxon>
        <taxon>Thermococcaceae</taxon>
        <taxon>Thermococcus</taxon>
    </lineage>
</organism>
<evidence type="ECO:0000256" key="5">
    <source>
        <dbReference type="SAM" id="Phobius"/>
    </source>
</evidence>
<feature type="transmembrane region" description="Helical" evidence="5">
    <location>
        <begin position="375"/>
        <end position="394"/>
    </location>
</feature>
<dbReference type="InterPro" id="IPR001750">
    <property type="entry name" value="ND/Mrp_TM"/>
</dbReference>
<evidence type="ECO:0000256" key="4">
    <source>
        <dbReference type="ARBA" id="ARBA00023136"/>
    </source>
</evidence>
<dbReference type="GO" id="GO:0008137">
    <property type="term" value="F:NADH dehydrogenase (ubiquinone) activity"/>
    <property type="evidence" value="ECO:0007669"/>
    <property type="project" value="InterPro"/>
</dbReference>
<feature type="transmembrane region" description="Helical" evidence="5">
    <location>
        <begin position="414"/>
        <end position="435"/>
    </location>
</feature>
<proteinExistence type="predicted"/>
<dbReference type="EC" id="1.6.5.3" evidence="7"/>
<sequence>MVGMEELFLLSFSIPLAAGLMLFKLDGKRADYFMLITVIITTLLNVLGVYEFCSSGMKTVHEALLTSKSLGEVYGVLIDPMSVAVGLVVSTAGLLFMLYAVDYMSPNNREHPVYEGKGRFYAWMVLFIGATLAFVYSSSVLQLLIFFEIMSLACWGVVSYYGSKKAKRSAYKAFIVTNFGAMIGLYTAVGVGITHLHNLSLFAYSSLESHLKLIVFLAVVIAAFTKSAQFPFYSWLPDAMVAPTPASAFLHGAAMVEMGVFLLARFIQFMQPIPREGFYVMAGLIIATQLICILMYPSQRDAKRLLAYSTIAESGLMYVALATAVLGMESGLQASVFQLFNHAYIKGLAFLTAGTFSYALGTLEMDRIRGLIKSPVVGYGWTFALLGLAGVPPFGVFFGKLGILSNANAMRESLLVLAMFALLLLDSAVFLMVSLKRVHSMVFSEGNERVEITPLMKVVMVILLILAIIAPYIAYPLVAKVGW</sequence>
<dbReference type="PANTHER" id="PTHR42829:SF2">
    <property type="entry name" value="NADH-UBIQUINONE OXIDOREDUCTASE CHAIN 5"/>
    <property type="match status" value="1"/>
</dbReference>
<feature type="domain" description="NADH:quinone oxidoreductase/Mrp antiporter transmembrane" evidence="6">
    <location>
        <begin position="137"/>
        <end position="421"/>
    </location>
</feature>
<feature type="transmembrane region" description="Helical" evidence="5">
    <location>
        <begin position="305"/>
        <end position="328"/>
    </location>
</feature>
<keyword evidence="7" id="KW-0560">Oxidoreductase</keyword>
<dbReference type="Pfam" id="PF00361">
    <property type="entry name" value="Proton_antipo_M"/>
    <property type="match status" value="1"/>
</dbReference>
<evidence type="ECO:0000256" key="2">
    <source>
        <dbReference type="ARBA" id="ARBA00022692"/>
    </source>
</evidence>
<name>C5A2R3_THEGJ</name>
<dbReference type="eggNOG" id="arCOG01539">
    <property type="taxonomic scope" value="Archaea"/>
</dbReference>
<gene>
    <name evidence="7" type="primary">mhy2C1</name>
    <name evidence="7" type="ordered locus">TGAM_0063</name>
</gene>
<feature type="transmembrane region" description="Helical" evidence="5">
    <location>
        <begin position="343"/>
        <end position="363"/>
    </location>
</feature>
<reference evidence="7 8" key="1">
    <citation type="journal article" date="2007" name="Genome Biol.">
        <title>Genome analysis and genome-wide proteomics of Thermococcus gammatolerans, the most radioresistant organism known amongst the Archaea.</title>
        <authorList>
            <person name="Zivanovic Y."/>
            <person name="Armengaud J."/>
            <person name="Lagorce A."/>
            <person name="Leplat C."/>
            <person name="Guerin P."/>
            <person name="Dutertre M."/>
            <person name="Anthouard V."/>
            <person name="Forterre P."/>
            <person name="Wincker P."/>
            <person name="Confalonieri F."/>
        </authorList>
    </citation>
    <scope>NUCLEOTIDE SEQUENCE [LARGE SCALE GENOMIC DNA]</scope>
    <source>
        <strain evidence="8">DSM 15229 / JCM 11827 / EJ3</strain>
    </source>
</reference>
<evidence type="ECO:0000259" key="6">
    <source>
        <dbReference type="Pfam" id="PF00361"/>
    </source>
</evidence>
<dbReference type="AlphaFoldDB" id="C5A2R3"/>
<dbReference type="HOGENOM" id="CLU_007100_0_1_2"/>
<dbReference type="PaxDb" id="593117-TGAM_0063"/>
<dbReference type="GO" id="GO:0003954">
    <property type="term" value="F:NADH dehydrogenase activity"/>
    <property type="evidence" value="ECO:0007669"/>
    <property type="project" value="TreeGrafter"/>
</dbReference>
<evidence type="ECO:0000256" key="1">
    <source>
        <dbReference type="ARBA" id="ARBA00004141"/>
    </source>
</evidence>
<feature type="transmembrane region" description="Helical" evidence="5">
    <location>
        <begin position="279"/>
        <end position="298"/>
    </location>
</feature>
<accession>C5A2R3</accession>
<dbReference type="GO" id="GO:0015990">
    <property type="term" value="P:electron transport coupled proton transport"/>
    <property type="evidence" value="ECO:0007669"/>
    <property type="project" value="TreeGrafter"/>
</dbReference>
<dbReference type="GO" id="GO:0016020">
    <property type="term" value="C:membrane"/>
    <property type="evidence" value="ECO:0007669"/>
    <property type="project" value="UniProtKB-SubCell"/>
</dbReference>
<dbReference type="NCBIfam" id="NF005097">
    <property type="entry name" value="PRK06525.1"/>
    <property type="match status" value="1"/>
</dbReference>
<keyword evidence="3 5" id="KW-1133">Transmembrane helix</keyword>
<dbReference type="PATRIC" id="fig|593117.10.peg.65"/>
<evidence type="ECO:0000256" key="3">
    <source>
        <dbReference type="ARBA" id="ARBA00022989"/>
    </source>
</evidence>
<dbReference type="KEGG" id="tga:TGAM_0063"/>
<dbReference type="GO" id="GO:0016829">
    <property type="term" value="F:lyase activity"/>
    <property type="evidence" value="ECO:0007669"/>
    <property type="project" value="UniProtKB-KW"/>
</dbReference>
<comment type="subcellular location">
    <subcellularLocation>
        <location evidence="1">Membrane</location>
        <topology evidence="1">Multi-pass membrane protein</topology>
    </subcellularLocation>
</comment>
<feature type="transmembrane region" description="Helical" evidence="5">
    <location>
        <begin position="6"/>
        <end position="25"/>
    </location>
</feature>
<dbReference type="GO" id="GO:0042773">
    <property type="term" value="P:ATP synthesis coupled electron transport"/>
    <property type="evidence" value="ECO:0007669"/>
    <property type="project" value="InterPro"/>
</dbReference>
<dbReference type="STRING" id="593117.TGAM_0063"/>